<dbReference type="OrthoDB" id="9816380at2"/>
<feature type="region of interest" description="Disordered" evidence="1">
    <location>
        <begin position="435"/>
        <end position="458"/>
    </location>
</feature>
<dbReference type="Proteomes" id="UP000184096">
    <property type="component" value="Chromosome I"/>
</dbReference>
<gene>
    <name evidence="3" type="ORF">SAMN05444170_4246</name>
</gene>
<reference evidence="4" key="1">
    <citation type="submission" date="2016-11" db="EMBL/GenBank/DDBJ databases">
        <authorList>
            <person name="Varghese N."/>
            <person name="Submissions S."/>
        </authorList>
    </citation>
    <scope>NUCLEOTIDE SEQUENCE [LARGE SCALE GENOMIC DNA]</scope>
    <source>
        <strain evidence="4">GAS401</strain>
    </source>
</reference>
<dbReference type="GO" id="GO:0005840">
    <property type="term" value="C:ribosome"/>
    <property type="evidence" value="ECO:0007669"/>
    <property type="project" value="UniProtKB-KW"/>
</dbReference>
<evidence type="ECO:0000313" key="3">
    <source>
        <dbReference type="EMBL" id="SHN80238.1"/>
    </source>
</evidence>
<dbReference type="Pfam" id="PF05170">
    <property type="entry name" value="AsmA"/>
    <property type="match status" value="1"/>
</dbReference>
<accession>A0A1M7UBF0</accession>
<name>A0A1M7UBF0_9BRAD</name>
<dbReference type="EMBL" id="LT670849">
    <property type="protein sequence ID" value="SHN80238.1"/>
    <property type="molecule type" value="Genomic_DNA"/>
</dbReference>
<feature type="region of interest" description="Disordered" evidence="1">
    <location>
        <begin position="331"/>
        <end position="357"/>
    </location>
</feature>
<evidence type="ECO:0000313" key="4">
    <source>
        <dbReference type="Proteomes" id="UP000184096"/>
    </source>
</evidence>
<dbReference type="PANTHER" id="PTHR30441">
    <property type="entry name" value="DUF748 DOMAIN-CONTAINING PROTEIN"/>
    <property type="match status" value="1"/>
</dbReference>
<sequence>MQTTLLGLAIALIIALVAALVGPYFVDWNQFRPQFEAEASQVVGAPVRVAGALEARLLPSPSLRLRSVVVGGANDLGKVRADKLDVEFSLGSLMRGEWRATQLSIDGMALDLGLDPKGAIDWPSGQGKFNLGSLSIDRLHLTGRAALHDALSHRTLELSNIVFAGDVRSLAGALRGDGGVTVSGTRYPFRVSSGQSADGNSTRLHLVVDSSARPLSVELDGFLSFEARSPRFEGTVALVASAGKGDKNASLASAPLSNLPLSNVPWRIAARVKADRASAKLDQIETSYGADDVALKLTGTGELRFGTAPLLHAALSARQLDADRFAAREGTKDGGVNAAKSNNAKPNNAKSNNAIKLGDGNDAADPIRVMPVLRALAAALPETPIPAALELSAEQIVVGGRSVQNFAAELRSDTRTWALDRLDLRAPGTTHVTLSGKAGNATPGDAKSGDASSGRFKGALSVESSDPDALVMWLQGRSEPGYHSQNAFRLNGDVSIDANGVAIDNVKSEIDGGVLEGRVAWTHDARSVASFEAALKAERLDLDAANVFARAVVGPQGEWPERARLSLSINHAISAGQDLHPFAAKFGYDPKGWTLESLKIGEAGGVMLDGNGTFDRTNATGKFALNSGAASLSQLAGAIAPVLPKFAVRLNAMKLAPGPAHLRLALAVDKEAGRADRANAQATIDLDAPQFKGSASISAKPGAANLRDADLDKLLHGDVTVETKLASEQGASLLALLGLDGVIAARDGAAQLQGSVSGAWGTPLRLKLDLTGAGFEAEAQGTADPFVQEFDPRAIKANFSLKARGLNLSPLFDLKPSDKAMQDVGLSTRVSFTNGKVTLDDIDGTIAGSRLRGHVAMTLDGERKIDGEVGLDALELAPAFALIIGAGRDAAEPLGNGLAKGWRGQVAFQALRGVLPGGSELRPLSGTVKGDGQSLNVEGIKGGIGGGDVSGAIEARQTAGGLSLNSRVAFAGVDGSTLHYRALAMPAGRTSLQMTLTSQGRSASALTGAMSGNGTVTLEAARIAGLDPHAFEVAIRASDAGQATDDARLRKIVEPALSGGALLVSSAQIPFTIHDGRLRVSATTLDGEGVRAIVSGGYDIPADQADLRAGLTASGVAAGQASPPEIAIFAAGTPDALNRTVDVAALSSWLAVRAIDRETKRLDSIERGEASPASIQPAQPMSLPEPASPGLTSPGSPSADAPLRPLPPKPRVSVPRSAVIPPTAPAVNAPPANSAATTGAPVVSQQVPPPLPPPIEVRPAPRPARPKPPLVLTPPQPSF</sequence>
<dbReference type="GO" id="GO:0090313">
    <property type="term" value="P:regulation of protein targeting to membrane"/>
    <property type="evidence" value="ECO:0007669"/>
    <property type="project" value="TreeGrafter"/>
</dbReference>
<dbReference type="InterPro" id="IPR052894">
    <property type="entry name" value="AsmA-related"/>
</dbReference>
<feature type="region of interest" description="Disordered" evidence="1">
    <location>
        <begin position="1163"/>
        <end position="1279"/>
    </location>
</feature>
<feature type="domain" description="AsmA" evidence="2">
    <location>
        <begin position="9"/>
        <end position="123"/>
    </location>
</feature>
<keyword evidence="3" id="KW-0689">Ribosomal protein</keyword>
<evidence type="ECO:0000259" key="2">
    <source>
        <dbReference type="Pfam" id="PF05170"/>
    </source>
</evidence>
<keyword evidence="4" id="KW-1185">Reference proteome</keyword>
<feature type="compositionally biased region" description="Low complexity" evidence="1">
    <location>
        <begin position="337"/>
        <end position="354"/>
    </location>
</feature>
<dbReference type="InterPro" id="IPR007844">
    <property type="entry name" value="AsmA"/>
</dbReference>
<dbReference type="PANTHER" id="PTHR30441:SF4">
    <property type="entry name" value="PROTEIN ASMA"/>
    <property type="match status" value="1"/>
</dbReference>
<organism evidence="3 4">
    <name type="scientific">Bradyrhizobium erythrophlei</name>
    <dbReference type="NCBI Taxonomy" id="1437360"/>
    <lineage>
        <taxon>Bacteria</taxon>
        <taxon>Pseudomonadati</taxon>
        <taxon>Pseudomonadota</taxon>
        <taxon>Alphaproteobacteria</taxon>
        <taxon>Hyphomicrobiales</taxon>
        <taxon>Nitrobacteraceae</taxon>
        <taxon>Bradyrhizobium</taxon>
    </lineage>
</organism>
<dbReference type="AlphaFoldDB" id="A0A1M7UBF0"/>
<keyword evidence="3" id="KW-0687">Ribonucleoprotein</keyword>
<feature type="compositionally biased region" description="Pro residues" evidence="1">
    <location>
        <begin position="1247"/>
        <end position="1279"/>
    </location>
</feature>
<dbReference type="InterPro" id="IPR017023">
    <property type="entry name" value="UCP034039"/>
</dbReference>
<protein>
    <submittedName>
        <fullName evidence="3">Large subunit ribosomal protein L24</fullName>
    </submittedName>
</protein>
<dbReference type="PIRSF" id="PIRSF034039">
    <property type="entry name" value="UCP034039"/>
    <property type="match status" value="1"/>
</dbReference>
<proteinExistence type="predicted"/>
<evidence type="ECO:0000256" key="1">
    <source>
        <dbReference type="SAM" id="MobiDB-lite"/>
    </source>
</evidence>
<dbReference type="GO" id="GO:0005886">
    <property type="term" value="C:plasma membrane"/>
    <property type="evidence" value="ECO:0007669"/>
    <property type="project" value="TreeGrafter"/>
</dbReference>
<feature type="compositionally biased region" description="Low complexity" evidence="1">
    <location>
        <begin position="1218"/>
        <end position="1246"/>
    </location>
</feature>
<dbReference type="RefSeq" id="WP_072826284.1">
    <property type="nucleotide sequence ID" value="NZ_LT670849.1"/>
</dbReference>